<dbReference type="SMART" id="SM01209">
    <property type="entry name" value="GARS_A"/>
    <property type="match status" value="1"/>
</dbReference>
<keyword evidence="3 4" id="KW-0067">ATP-binding</keyword>
<dbReference type="Gene3D" id="3.30.470.20">
    <property type="entry name" value="ATP-grasp fold, B domain"/>
    <property type="match status" value="1"/>
</dbReference>
<dbReference type="Pfam" id="PF18130">
    <property type="entry name" value="ATPgrasp_N"/>
    <property type="match status" value="1"/>
</dbReference>
<dbReference type="RefSeq" id="WP_200887870.1">
    <property type="nucleotide sequence ID" value="NZ_CP008948.1"/>
</dbReference>
<dbReference type="SUPFAM" id="SSF56059">
    <property type="entry name" value="Glutathione synthetase ATP-binding domain-like"/>
    <property type="match status" value="1"/>
</dbReference>
<evidence type="ECO:0000259" key="5">
    <source>
        <dbReference type="PROSITE" id="PS50975"/>
    </source>
</evidence>
<dbReference type="EMBL" id="CP008948">
    <property type="protein sequence ID" value="AII10732.1"/>
    <property type="molecule type" value="Genomic_DNA"/>
</dbReference>
<dbReference type="InterPro" id="IPR052032">
    <property type="entry name" value="ATP-dep_AA_Ligase"/>
</dbReference>
<organism evidence="6 7">
    <name type="scientific">Rhodococcus opacus</name>
    <name type="common">Nocardia opaca</name>
    <dbReference type="NCBI Taxonomy" id="37919"/>
    <lineage>
        <taxon>Bacteria</taxon>
        <taxon>Bacillati</taxon>
        <taxon>Actinomycetota</taxon>
        <taxon>Actinomycetes</taxon>
        <taxon>Mycobacteriales</taxon>
        <taxon>Nocardiaceae</taxon>
        <taxon>Rhodococcus</taxon>
    </lineage>
</organism>
<dbReference type="Pfam" id="PF18603">
    <property type="entry name" value="LAL_C2"/>
    <property type="match status" value="1"/>
</dbReference>
<geneLocation type="plasmid" evidence="6 7">
    <name>pPDG1</name>
</geneLocation>
<evidence type="ECO:0000256" key="3">
    <source>
        <dbReference type="ARBA" id="ARBA00022840"/>
    </source>
</evidence>
<dbReference type="AlphaFoldDB" id="A0A076EZR2"/>
<dbReference type="PROSITE" id="PS50975">
    <property type="entry name" value="ATP_GRASP"/>
    <property type="match status" value="1"/>
</dbReference>
<dbReference type="GO" id="GO:0016874">
    <property type="term" value="F:ligase activity"/>
    <property type="evidence" value="ECO:0007669"/>
    <property type="project" value="UniProtKB-KW"/>
</dbReference>
<keyword evidence="6" id="KW-0614">Plasmid</keyword>
<accession>A0A076EZR2</accession>
<sequence>MAHLLLVESWVGAMGTLLPRAITELGVEFTFLTRRPEHYPQSTPDGSPHPLHVGRAVVTAETNDPAAALQAARRIHTGAPIDGVLTSCDYYLPTAARIAAELGLAGPPPDAVETACNKARTRAALDQYDIPGPRHVTTPVDDVTLLRAAADGVGFPLVIKPTDLCAGMFVRRADDWETIEAAVADLRRFEVNARGQRRDPVVLLEEFLDGPEFSVESWIRDGEIHTVGVTDKSLGGTSGFVETGHMFPAAVDERDRARLVTAAETAIHAVGLDHGVVHTELRLTASGPRIIEINPRPAGNQITELIRHVTGVDLPRVAVELALGREPTSSAVSDPGQGKRRPLSAAVSMLVPTEAGVLTDLHGAGAIEDHPDVVASTFKAPGHRTTVGADNNSYLGSVMTVSSERAGARPLAETLLSSISVTYGQEPTP</sequence>
<dbReference type="PANTHER" id="PTHR43585">
    <property type="entry name" value="FUMIPYRROLE BIOSYNTHESIS PROTEIN C"/>
    <property type="match status" value="1"/>
</dbReference>
<dbReference type="Proteomes" id="UP000028488">
    <property type="component" value="Plasmid pPDG1"/>
</dbReference>
<evidence type="ECO:0000256" key="4">
    <source>
        <dbReference type="PROSITE-ProRule" id="PRU00409"/>
    </source>
</evidence>
<dbReference type="Pfam" id="PF13535">
    <property type="entry name" value="ATP-grasp_4"/>
    <property type="match status" value="1"/>
</dbReference>
<dbReference type="Gene3D" id="3.40.50.20">
    <property type="match status" value="1"/>
</dbReference>
<reference evidence="6 7" key="1">
    <citation type="submission" date="2014-07" db="EMBL/GenBank/DDBJ databases">
        <title>Genome Sequence of Rhodococcus opacus Strain R7, a Biodegrader of Mono- and Polycyclic Aromatic Hydrocarbons.</title>
        <authorList>
            <person name="Di Gennaro P."/>
            <person name="Zampolli J."/>
            <person name="Presti I."/>
            <person name="Cappelletti M."/>
            <person name="D'Ursi P."/>
            <person name="Orro A."/>
            <person name="Mezzelani A."/>
            <person name="Milanesi L."/>
        </authorList>
    </citation>
    <scope>NUCLEOTIDE SEQUENCE [LARGE SCALE GENOMIC DNA]</scope>
    <source>
        <strain evidence="6 7">R7</strain>
        <plasmid evidence="6">pPDG1</plasmid>
    </source>
</reference>
<dbReference type="GO" id="GO:0046872">
    <property type="term" value="F:metal ion binding"/>
    <property type="evidence" value="ECO:0007669"/>
    <property type="project" value="InterPro"/>
</dbReference>
<dbReference type="PANTHER" id="PTHR43585:SF2">
    <property type="entry name" value="ATP-GRASP ENZYME FSQD"/>
    <property type="match status" value="1"/>
</dbReference>
<gene>
    <name evidence="6" type="ORF">EP51_41765</name>
</gene>
<dbReference type="InterPro" id="IPR041472">
    <property type="entry name" value="BL00235/CARNS1_N"/>
</dbReference>
<evidence type="ECO:0000256" key="1">
    <source>
        <dbReference type="ARBA" id="ARBA00022598"/>
    </source>
</evidence>
<protein>
    <submittedName>
        <fullName evidence="6">Carboxylate--amine ligase</fullName>
    </submittedName>
</protein>
<dbReference type="GO" id="GO:0005524">
    <property type="term" value="F:ATP binding"/>
    <property type="evidence" value="ECO:0007669"/>
    <property type="project" value="UniProtKB-UniRule"/>
</dbReference>
<dbReference type="InterPro" id="IPR011761">
    <property type="entry name" value="ATP-grasp"/>
</dbReference>
<evidence type="ECO:0000313" key="7">
    <source>
        <dbReference type="Proteomes" id="UP000028488"/>
    </source>
</evidence>
<evidence type="ECO:0000313" key="6">
    <source>
        <dbReference type="EMBL" id="AII10732.1"/>
    </source>
</evidence>
<dbReference type="InterPro" id="IPR040570">
    <property type="entry name" value="LAL_C2"/>
</dbReference>
<proteinExistence type="predicted"/>
<feature type="domain" description="ATP-grasp" evidence="5">
    <location>
        <begin position="122"/>
        <end position="323"/>
    </location>
</feature>
<keyword evidence="1 6" id="KW-0436">Ligase</keyword>
<evidence type="ECO:0000256" key="2">
    <source>
        <dbReference type="ARBA" id="ARBA00022741"/>
    </source>
</evidence>
<keyword evidence="2 4" id="KW-0547">Nucleotide-binding</keyword>
<name>A0A076EZR2_RHOOP</name>